<dbReference type="InterPro" id="IPR015943">
    <property type="entry name" value="WD40/YVTN_repeat-like_dom_sf"/>
</dbReference>
<feature type="non-terminal residue" evidence="1">
    <location>
        <position position="1"/>
    </location>
</feature>
<protein>
    <submittedName>
        <fullName evidence="1">Uncharacterized protein</fullName>
    </submittedName>
</protein>
<name>X1NTI2_9ZZZZ</name>
<sequence>GLSYYPAGADNWKYQRFTYEIADVLPFNNYFIVSFGSRISRASGGVIFTISNFSTNILCLSQDKKYLYVGTNSGLFKIAKEANIPMSFGPDRYAVYVVYPMDNEIFVGSETGFYKYNRKFNKWLKEISFGVKDIVELKGVLYLLGVNNQVIIMQIIFCG</sequence>
<dbReference type="EMBL" id="BARV01040899">
    <property type="protein sequence ID" value="GAI46928.1"/>
    <property type="molecule type" value="Genomic_DNA"/>
</dbReference>
<feature type="non-terminal residue" evidence="1">
    <location>
        <position position="159"/>
    </location>
</feature>
<gene>
    <name evidence="1" type="ORF">S06H3_62147</name>
</gene>
<comment type="caution">
    <text evidence="1">The sequence shown here is derived from an EMBL/GenBank/DDBJ whole genome shotgun (WGS) entry which is preliminary data.</text>
</comment>
<proteinExistence type="predicted"/>
<dbReference type="Gene3D" id="2.130.10.10">
    <property type="entry name" value="YVTN repeat-like/Quinoprotein amine dehydrogenase"/>
    <property type="match status" value="1"/>
</dbReference>
<accession>X1NTI2</accession>
<evidence type="ECO:0000313" key="1">
    <source>
        <dbReference type="EMBL" id="GAI46928.1"/>
    </source>
</evidence>
<dbReference type="AlphaFoldDB" id="X1NTI2"/>
<reference evidence="1" key="1">
    <citation type="journal article" date="2014" name="Front. Microbiol.">
        <title>High frequency of phylogenetically diverse reductive dehalogenase-homologous genes in deep subseafloor sedimentary metagenomes.</title>
        <authorList>
            <person name="Kawai M."/>
            <person name="Futagami T."/>
            <person name="Toyoda A."/>
            <person name="Takaki Y."/>
            <person name="Nishi S."/>
            <person name="Hori S."/>
            <person name="Arai W."/>
            <person name="Tsubouchi T."/>
            <person name="Morono Y."/>
            <person name="Uchiyama I."/>
            <person name="Ito T."/>
            <person name="Fujiyama A."/>
            <person name="Inagaki F."/>
            <person name="Takami H."/>
        </authorList>
    </citation>
    <scope>NUCLEOTIDE SEQUENCE</scope>
    <source>
        <strain evidence="1">Expedition CK06-06</strain>
    </source>
</reference>
<organism evidence="1">
    <name type="scientific">marine sediment metagenome</name>
    <dbReference type="NCBI Taxonomy" id="412755"/>
    <lineage>
        <taxon>unclassified sequences</taxon>
        <taxon>metagenomes</taxon>
        <taxon>ecological metagenomes</taxon>
    </lineage>
</organism>